<organism evidence="1 2">
    <name type="scientific">Merdimmobilis hominis</name>
    <dbReference type="NCBI Taxonomy" id="2897707"/>
    <lineage>
        <taxon>Bacteria</taxon>
        <taxon>Bacillati</taxon>
        <taxon>Bacillota</taxon>
        <taxon>Clostridia</taxon>
        <taxon>Eubacteriales</taxon>
        <taxon>Oscillospiraceae</taxon>
        <taxon>Merdimmobilis</taxon>
    </lineage>
</organism>
<name>A0A939BD70_9FIRM</name>
<evidence type="ECO:0000313" key="1">
    <source>
        <dbReference type="EMBL" id="MBM6919915.1"/>
    </source>
</evidence>
<reference evidence="1" key="2">
    <citation type="journal article" date="2021" name="Sci. Rep.">
        <title>The distribution of antibiotic resistance genes in chicken gut microbiota commensals.</title>
        <authorList>
            <person name="Juricova H."/>
            <person name="Matiasovicova J."/>
            <person name="Kubasova T."/>
            <person name="Cejkova D."/>
            <person name="Rychlik I."/>
        </authorList>
    </citation>
    <scope>NUCLEOTIDE SEQUENCE</scope>
    <source>
        <strain evidence="1">An559</strain>
    </source>
</reference>
<gene>
    <name evidence="1" type="ORF">H6A12_01880</name>
</gene>
<dbReference type="AlphaFoldDB" id="A0A939BD70"/>
<dbReference type="SUPFAM" id="SSF47598">
    <property type="entry name" value="Ribbon-helix-helix"/>
    <property type="match status" value="1"/>
</dbReference>
<sequence length="51" mass="5971">MKPLKQKVSITLDEDIVKKLRVLAEDCDRSLSQYINLVLKAYLQKHDTKIK</sequence>
<accession>A0A939BD70</accession>
<comment type="caution">
    <text evidence="1">The sequence shown here is derived from an EMBL/GenBank/DDBJ whole genome shotgun (WGS) entry which is preliminary data.</text>
</comment>
<evidence type="ECO:0000313" key="2">
    <source>
        <dbReference type="Proteomes" id="UP000774750"/>
    </source>
</evidence>
<dbReference type="Gene3D" id="1.10.1220.10">
    <property type="entry name" value="Met repressor-like"/>
    <property type="match status" value="1"/>
</dbReference>
<proteinExistence type="predicted"/>
<dbReference type="GO" id="GO:0006355">
    <property type="term" value="P:regulation of DNA-templated transcription"/>
    <property type="evidence" value="ECO:0007669"/>
    <property type="project" value="InterPro"/>
</dbReference>
<dbReference type="Proteomes" id="UP000774750">
    <property type="component" value="Unassembled WGS sequence"/>
</dbReference>
<keyword evidence="2" id="KW-1185">Reference proteome</keyword>
<reference evidence="1" key="1">
    <citation type="submission" date="2020-08" db="EMBL/GenBank/DDBJ databases">
        <authorList>
            <person name="Cejkova D."/>
            <person name="Kubasova T."/>
            <person name="Jahodarova E."/>
            <person name="Rychlik I."/>
        </authorList>
    </citation>
    <scope>NUCLEOTIDE SEQUENCE</scope>
    <source>
        <strain evidence="1">An559</strain>
    </source>
</reference>
<dbReference type="InterPro" id="IPR010985">
    <property type="entry name" value="Ribbon_hlx_hlx"/>
</dbReference>
<dbReference type="InterPro" id="IPR013321">
    <property type="entry name" value="Arc_rbn_hlx_hlx"/>
</dbReference>
<protein>
    <submittedName>
        <fullName evidence="1">CopG family transcriptional regulator</fullName>
    </submittedName>
</protein>
<dbReference type="EMBL" id="JACJKY010000002">
    <property type="protein sequence ID" value="MBM6919915.1"/>
    <property type="molecule type" value="Genomic_DNA"/>
</dbReference>